<evidence type="ECO:0000313" key="6">
    <source>
        <dbReference type="Proteomes" id="UP001528920"/>
    </source>
</evidence>
<dbReference type="Pfam" id="PF00037">
    <property type="entry name" value="Fer4"/>
    <property type="match status" value="2"/>
</dbReference>
<dbReference type="PROSITE" id="PS51379">
    <property type="entry name" value="4FE4S_FER_2"/>
    <property type="match status" value="2"/>
</dbReference>
<dbReference type="PANTHER" id="PTHR43534">
    <property type="entry name" value="MIND SUPERFAMILY P-LOOP ATPASE CONTAINING AN INSERTED FERREDOXIN DOMAIN"/>
    <property type="match status" value="1"/>
</dbReference>
<evidence type="ECO:0000256" key="2">
    <source>
        <dbReference type="ARBA" id="ARBA00023004"/>
    </source>
</evidence>
<sequence length="295" mass="32095">MIEITILSGKGGTGKTGLTAALASVASNTVFADIDVDAPDLHLILEPKIKETHVFQGARIASIDTEICTNCGICKAECRFGAIHYKTQGGLEINPFECEGCRLCERICPVQAIDSEHSINNHWFVSDTRFGSLLHAKMGPGEENSGKLVSVVRKKAKEKARSINADFILNDGPPGVGCAAIASVTGADKIILITEPSKSGFHDAIRLMELVKSFSVPMYAVINKHDINPEITGQMERFFTIQGVEVIGKIPFSECMVESIVAKKTIVEFDPKSNISETIREIWHNVTEPVIEAKK</sequence>
<keyword evidence="2" id="KW-0408">Iron</keyword>
<gene>
    <name evidence="5" type="ORF">L3049_02325</name>
</gene>
<dbReference type="RefSeq" id="WP_275108166.1">
    <property type="nucleotide sequence ID" value="NZ_JAKJSC010000001.1"/>
</dbReference>
<feature type="domain" description="4Fe-4S ferredoxin-type" evidence="4">
    <location>
        <begin position="89"/>
        <end position="118"/>
    </location>
</feature>
<dbReference type="PANTHER" id="PTHR43534:SF1">
    <property type="entry name" value="4FE-4S CLUSTER CONTAINING PARA FAMILY ATPASE PROTEIN"/>
    <property type="match status" value="1"/>
</dbReference>
<reference evidence="5 6" key="1">
    <citation type="submission" date="2022-01" db="EMBL/GenBank/DDBJ databases">
        <title>Labilibaculum sp. nov, a marine bacterium isolated from Antarctica.</title>
        <authorList>
            <person name="Dai W."/>
        </authorList>
    </citation>
    <scope>NUCLEOTIDE SEQUENCE [LARGE SCALE GENOMIC DNA]</scope>
    <source>
        <strain evidence="5 6">DW002</strain>
    </source>
</reference>
<dbReference type="PROSITE" id="PS00198">
    <property type="entry name" value="4FE4S_FER_1"/>
    <property type="match status" value="1"/>
</dbReference>
<keyword evidence="3" id="KW-0411">Iron-sulfur</keyword>
<feature type="domain" description="4Fe-4S ferredoxin-type" evidence="4">
    <location>
        <begin position="59"/>
        <end position="88"/>
    </location>
</feature>
<dbReference type="InterPro" id="IPR017900">
    <property type="entry name" value="4Fe4S_Fe_S_CS"/>
</dbReference>
<protein>
    <submittedName>
        <fullName evidence="5">P-loop NTPase</fullName>
    </submittedName>
</protein>
<keyword evidence="6" id="KW-1185">Reference proteome</keyword>
<evidence type="ECO:0000313" key="5">
    <source>
        <dbReference type="EMBL" id="MDE5416828.1"/>
    </source>
</evidence>
<dbReference type="EMBL" id="JAKJSC010000001">
    <property type="protein sequence ID" value="MDE5416828.1"/>
    <property type="molecule type" value="Genomic_DNA"/>
</dbReference>
<dbReference type="Gene3D" id="3.40.50.300">
    <property type="entry name" value="P-loop containing nucleotide triphosphate hydrolases"/>
    <property type="match status" value="1"/>
</dbReference>
<evidence type="ECO:0000256" key="3">
    <source>
        <dbReference type="ARBA" id="ARBA00023014"/>
    </source>
</evidence>
<name>A0ABT5VN10_9BACT</name>
<comment type="caution">
    <text evidence="5">The sequence shown here is derived from an EMBL/GenBank/DDBJ whole genome shotgun (WGS) entry which is preliminary data.</text>
</comment>
<dbReference type="InterPro" id="IPR017896">
    <property type="entry name" value="4Fe4S_Fe-S-bd"/>
</dbReference>
<dbReference type="InterPro" id="IPR002586">
    <property type="entry name" value="CobQ/CobB/MinD/ParA_Nub-bd_dom"/>
</dbReference>
<accession>A0ABT5VN10</accession>
<evidence type="ECO:0000256" key="1">
    <source>
        <dbReference type="ARBA" id="ARBA00022723"/>
    </source>
</evidence>
<dbReference type="Gene3D" id="3.30.70.20">
    <property type="match status" value="1"/>
</dbReference>
<organism evidence="5 6">
    <name type="scientific">Paralabilibaculum antarcticum</name>
    <dbReference type="NCBI Taxonomy" id="2912572"/>
    <lineage>
        <taxon>Bacteria</taxon>
        <taxon>Pseudomonadati</taxon>
        <taxon>Bacteroidota</taxon>
        <taxon>Bacteroidia</taxon>
        <taxon>Marinilabiliales</taxon>
        <taxon>Marinifilaceae</taxon>
        <taxon>Paralabilibaculum</taxon>
    </lineage>
</organism>
<dbReference type="Proteomes" id="UP001528920">
    <property type="component" value="Unassembled WGS sequence"/>
</dbReference>
<evidence type="ECO:0000259" key="4">
    <source>
        <dbReference type="PROSITE" id="PS51379"/>
    </source>
</evidence>
<dbReference type="Pfam" id="PF01656">
    <property type="entry name" value="CbiA"/>
    <property type="match status" value="1"/>
</dbReference>
<proteinExistence type="predicted"/>
<dbReference type="SUPFAM" id="SSF52540">
    <property type="entry name" value="P-loop containing nucleoside triphosphate hydrolases"/>
    <property type="match status" value="1"/>
</dbReference>
<dbReference type="InterPro" id="IPR027417">
    <property type="entry name" value="P-loop_NTPase"/>
</dbReference>
<keyword evidence="1" id="KW-0479">Metal-binding</keyword>